<evidence type="ECO:0000256" key="1">
    <source>
        <dbReference type="ARBA" id="ARBA00022450"/>
    </source>
</evidence>
<dbReference type="SUPFAM" id="SSF53901">
    <property type="entry name" value="Thiolase-like"/>
    <property type="match status" value="1"/>
</dbReference>
<comment type="caution">
    <text evidence="4">The sequence shown here is derived from an EMBL/GenBank/DDBJ whole genome shotgun (WGS) entry which is preliminary data.</text>
</comment>
<dbReference type="GO" id="GO:0004312">
    <property type="term" value="F:fatty acid synthase activity"/>
    <property type="evidence" value="ECO:0007669"/>
    <property type="project" value="TreeGrafter"/>
</dbReference>
<dbReference type="GO" id="GO:0044550">
    <property type="term" value="P:secondary metabolite biosynthetic process"/>
    <property type="evidence" value="ECO:0007669"/>
    <property type="project" value="TreeGrafter"/>
</dbReference>
<dbReference type="GO" id="GO:0006633">
    <property type="term" value="P:fatty acid biosynthetic process"/>
    <property type="evidence" value="ECO:0007669"/>
    <property type="project" value="TreeGrafter"/>
</dbReference>
<feature type="domain" description="Beta-ketoacyl synthase-like N-terminal" evidence="3">
    <location>
        <begin position="1"/>
        <end position="89"/>
    </location>
</feature>
<evidence type="ECO:0000259" key="3">
    <source>
        <dbReference type="Pfam" id="PF00109"/>
    </source>
</evidence>
<dbReference type="InterPro" id="IPR014030">
    <property type="entry name" value="Ketoacyl_synth_N"/>
</dbReference>
<keyword evidence="1" id="KW-0596">Phosphopantetheine</keyword>
<name>A0A1B5KVN3_USTVR</name>
<dbReference type="AlphaFoldDB" id="A0A1B5KVN3"/>
<keyword evidence="2" id="KW-0597">Phosphoprotein</keyword>
<dbReference type="Proteomes" id="UP000054053">
    <property type="component" value="Unassembled WGS sequence"/>
</dbReference>
<dbReference type="Pfam" id="PF00109">
    <property type="entry name" value="ketoacyl-synt"/>
    <property type="match status" value="1"/>
</dbReference>
<reference evidence="5" key="1">
    <citation type="journal article" date="2016" name="Genome Announc.">
        <title>Genome sequence of Ustilaginoidea virens IPU010, a rice pathogenic fungus causing false smut.</title>
        <authorList>
            <person name="Kumagai T."/>
            <person name="Ishii T."/>
            <person name="Terai G."/>
            <person name="Umemura M."/>
            <person name="Machida M."/>
            <person name="Asai K."/>
        </authorList>
    </citation>
    <scope>NUCLEOTIDE SEQUENCE [LARGE SCALE GENOMIC DNA]</scope>
    <source>
        <strain evidence="5">IPU010</strain>
    </source>
</reference>
<dbReference type="InterPro" id="IPR016039">
    <property type="entry name" value="Thiolase-like"/>
</dbReference>
<accession>A0A1B5KVN3</accession>
<evidence type="ECO:0000313" key="4">
    <source>
        <dbReference type="EMBL" id="GAO15061.1"/>
    </source>
</evidence>
<dbReference type="EMBL" id="BBTG02000033">
    <property type="protein sequence ID" value="GAO15061.1"/>
    <property type="molecule type" value="Genomic_DNA"/>
</dbReference>
<evidence type="ECO:0000256" key="2">
    <source>
        <dbReference type="ARBA" id="ARBA00022553"/>
    </source>
</evidence>
<dbReference type="InterPro" id="IPR050091">
    <property type="entry name" value="PKS_NRPS_Biosynth_Enz"/>
</dbReference>
<dbReference type="PANTHER" id="PTHR43775">
    <property type="entry name" value="FATTY ACID SYNTHASE"/>
    <property type="match status" value="1"/>
</dbReference>
<protein>
    <recommendedName>
        <fullName evidence="3">Beta-ketoacyl synthase-like N-terminal domain-containing protein</fullName>
    </recommendedName>
</protein>
<sequence>MEDIAVIGIGLRFPGDATNPEELWRVLENGESQWRDIPKDRLNIDGYFHPSGNRLGSFFSITADDAQAIDPQQRMLLEVSYEALENGEFSSLICREFKN</sequence>
<evidence type="ECO:0000313" key="5">
    <source>
        <dbReference type="Proteomes" id="UP000054053"/>
    </source>
</evidence>
<proteinExistence type="predicted"/>
<organism evidence="4 5">
    <name type="scientific">Ustilaginoidea virens</name>
    <name type="common">Rice false smut fungus</name>
    <name type="synonym">Villosiclava virens</name>
    <dbReference type="NCBI Taxonomy" id="1159556"/>
    <lineage>
        <taxon>Eukaryota</taxon>
        <taxon>Fungi</taxon>
        <taxon>Dikarya</taxon>
        <taxon>Ascomycota</taxon>
        <taxon>Pezizomycotina</taxon>
        <taxon>Sordariomycetes</taxon>
        <taxon>Hypocreomycetidae</taxon>
        <taxon>Hypocreales</taxon>
        <taxon>Clavicipitaceae</taxon>
        <taxon>Ustilaginoidea</taxon>
    </lineage>
</organism>
<gene>
    <name evidence="4" type="ORF">UVI_02048760</name>
</gene>
<dbReference type="PANTHER" id="PTHR43775:SF29">
    <property type="entry name" value="ASPERFURANONE POLYKETIDE SYNTHASE AFOG-RELATED"/>
    <property type="match status" value="1"/>
</dbReference>
<dbReference type="Gene3D" id="3.40.47.10">
    <property type="match status" value="1"/>
</dbReference>